<evidence type="ECO:0000313" key="2">
    <source>
        <dbReference type="EMBL" id="GAA96145.1"/>
    </source>
</evidence>
<reference evidence="2 3" key="1">
    <citation type="journal article" date="2011" name="J. Gen. Appl. Microbiol.">
        <title>Draft genome sequencing of the enigmatic basidiomycete Mixia osmundae.</title>
        <authorList>
            <person name="Nishida H."/>
            <person name="Nagatsuka Y."/>
            <person name="Sugiyama J."/>
        </authorList>
    </citation>
    <scope>NUCLEOTIDE SEQUENCE [LARGE SCALE GENOMIC DNA]</scope>
    <source>
        <strain evidence="3">CBS 9802 / IAM 14324 / JCM 22182 / KY 12970</strain>
    </source>
</reference>
<dbReference type="EMBL" id="BABT02000076">
    <property type="protein sequence ID" value="GAA96145.1"/>
    <property type="molecule type" value="Genomic_DNA"/>
</dbReference>
<accession>G7DZY5</accession>
<comment type="caution">
    <text evidence="2">The sequence shown here is derived from an EMBL/GenBank/DDBJ whole genome shotgun (WGS) entry which is preliminary data.</text>
</comment>
<feature type="compositionally biased region" description="Low complexity" evidence="1">
    <location>
        <begin position="165"/>
        <end position="175"/>
    </location>
</feature>
<dbReference type="HOGENOM" id="CLU_019366_1_0_1"/>
<dbReference type="OrthoDB" id="3226064at2759"/>
<name>G7DZY5_MIXOS</name>
<sequence length="583" mass="64131">MQSPQLAPDSPLLALAPEILQAILCHLDGVSIASFSLTAQYAHQAVFKGNQQLWRAVFLHDFDDPWDAFELLLPTAREAVKAREEAWDWQYEALRRFRARARIKEVAAACAKGVSPATAAAAEAAAAAAPSVPVPIILPAHHAALSEAAIVEHTLASAPTEPSTDSADSDFSADSQVSNDSTVSVNIEEDLDMDGEYASRELPLSLDRHDKAVIETVMKGVDDLEETIETLLDIFDTCRPYHPATHIDLTLKRPKGEGPPKNLTYLYSLFQGKQIAQLFYIHDYSSPSAPITAFAATQPGPWLRSSGRRAKHLVSLASSRLHLLHGLTARERTSRSARGKAKQLVYCLEKYGWDNEFGPYRSDRSGCVDWNQLEAIASVIGRNFDLVAENEQATPKGFIACGPYTVPPNLLAPQDWAGIEGLWYGAFSYLDYADLLFYNVGHRPEARPSLTHVDEAVGGVMTMNLRLDDSIRGDSLLRTDLPICKDLPVLYFSGVSGGHGAYRPQTRVKGRVSLMPGAREVRWRWIVNYGGSDRWQLDGVQPGGIRSAAVFGTWSDCDHDDASPVGPFVYWHSSMCQPFNRAS</sequence>
<evidence type="ECO:0008006" key="4">
    <source>
        <dbReference type="Google" id="ProtNLM"/>
    </source>
</evidence>
<proteinExistence type="predicted"/>
<dbReference type="InterPro" id="IPR036047">
    <property type="entry name" value="F-box-like_dom_sf"/>
</dbReference>
<dbReference type="eggNOG" id="ENOG502S8VJ">
    <property type="taxonomic scope" value="Eukaryota"/>
</dbReference>
<organism evidence="2 3">
    <name type="scientific">Mixia osmundae (strain CBS 9802 / IAM 14324 / JCM 22182 / KY 12970)</name>
    <dbReference type="NCBI Taxonomy" id="764103"/>
    <lineage>
        <taxon>Eukaryota</taxon>
        <taxon>Fungi</taxon>
        <taxon>Dikarya</taxon>
        <taxon>Basidiomycota</taxon>
        <taxon>Pucciniomycotina</taxon>
        <taxon>Mixiomycetes</taxon>
        <taxon>Mixiales</taxon>
        <taxon>Mixiaceae</taxon>
        <taxon>Mixia</taxon>
    </lineage>
</organism>
<dbReference type="AlphaFoldDB" id="G7DZY5"/>
<dbReference type="RefSeq" id="XP_014570369.1">
    <property type="nucleotide sequence ID" value="XM_014714883.1"/>
</dbReference>
<gene>
    <name evidence="2" type="primary">Mo02806</name>
    <name evidence="2" type="ORF">E5Q_02806</name>
</gene>
<reference evidence="2 3" key="2">
    <citation type="journal article" date="2012" name="Open Biol.">
        <title>Characteristics of nucleosomes and linker DNA regions on the genome of the basidiomycete Mixia osmundae revealed by mono- and dinucleosome mapping.</title>
        <authorList>
            <person name="Nishida H."/>
            <person name="Kondo S."/>
            <person name="Matsumoto T."/>
            <person name="Suzuki Y."/>
            <person name="Yoshikawa H."/>
            <person name="Taylor T.D."/>
            <person name="Sugiyama J."/>
        </authorList>
    </citation>
    <scope>NUCLEOTIDE SEQUENCE [LARGE SCALE GENOMIC DNA]</scope>
    <source>
        <strain evidence="3">CBS 9802 / IAM 14324 / JCM 22182 / KY 12970</strain>
    </source>
</reference>
<keyword evidence="3" id="KW-1185">Reference proteome</keyword>
<evidence type="ECO:0000313" key="3">
    <source>
        <dbReference type="Proteomes" id="UP000009131"/>
    </source>
</evidence>
<protein>
    <recommendedName>
        <fullName evidence="4">F-box domain-containing protein</fullName>
    </recommendedName>
</protein>
<dbReference type="SUPFAM" id="SSF81383">
    <property type="entry name" value="F-box domain"/>
    <property type="match status" value="1"/>
</dbReference>
<feature type="region of interest" description="Disordered" evidence="1">
    <location>
        <begin position="157"/>
        <end position="184"/>
    </location>
</feature>
<dbReference type="OMA" id="PFCYFPS"/>
<dbReference type="InParanoid" id="G7DZY5"/>
<dbReference type="Proteomes" id="UP000009131">
    <property type="component" value="Unassembled WGS sequence"/>
</dbReference>
<evidence type="ECO:0000256" key="1">
    <source>
        <dbReference type="SAM" id="MobiDB-lite"/>
    </source>
</evidence>